<evidence type="ECO:0000259" key="1">
    <source>
        <dbReference type="Pfam" id="PF16461"/>
    </source>
</evidence>
<dbReference type="InterPro" id="IPR032494">
    <property type="entry name" value="Phage_TTP_N"/>
</dbReference>
<evidence type="ECO:0000313" key="2">
    <source>
        <dbReference type="EMBL" id="MEX0469911.1"/>
    </source>
</evidence>
<protein>
    <submittedName>
        <fullName evidence="2">Phage tail tube protein</fullName>
    </submittedName>
</protein>
<dbReference type="Proteomes" id="UP001556709">
    <property type="component" value="Unassembled WGS sequence"/>
</dbReference>
<comment type="caution">
    <text evidence="2">The sequence shown here is derived from an EMBL/GenBank/DDBJ whole genome shotgun (WGS) entry which is preliminary data.</text>
</comment>
<evidence type="ECO:0000313" key="3">
    <source>
        <dbReference type="Proteomes" id="UP001556709"/>
    </source>
</evidence>
<name>A0ABV3TF15_9GAMM</name>
<dbReference type="EMBL" id="JBAKFM010000005">
    <property type="protein sequence ID" value="MEX0469911.1"/>
    <property type="molecule type" value="Genomic_DNA"/>
</dbReference>
<organism evidence="2 3">
    <name type="scientific">Spiribacter pallidus</name>
    <dbReference type="NCBI Taxonomy" id="1987936"/>
    <lineage>
        <taxon>Bacteria</taxon>
        <taxon>Pseudomonadati</taxon>
        <taxon>Pseudomonadota</taxon>
        <taxon>Gammaproteobacteria</taxon>
        <taxon>Chromatiales</taxon>
        <taxon>Ectothiorhodospiraceae</taxon>
        <taxon>Spiribacter</taxon>
    </lineage>
</organism>
<dbReference type="Pfam" id="PF16461">
    <property type="entry name" value="Phage_TTP_12"/>
    <property type="match status" value="1"/>
</dbReference>
<accession>A0ABV3TF15</accession>
<sequence>MASGAFTSAGTKISVTATAPTTYDDNTTDGLPSLTYTEIGEVSDLGEFGREYAEVTFNPLGDRRTVKRKGSYNDGNVSMTVARVTSDSGQAVLQTALDDDASYYFDVELQDGTHLYFAGQVMSYTTNVGSVDQITTASVTIGITNDIFEVAPT</sequence>
<feature type="domain" description="Lambda phage tail tube protein N-terminal" evidence="1">
    <location>
        <begin position="29"/>
        <end position="142"/>
    </location>
</feature>
<proteinExistence type="predicted"/>
<gene>
    <name evidence="2" type="ORF">V6X73_09250</name>
</gene>
<dbReference type="RefSeq" id="WP_367991107.1">
    <property type="nucleotide sequence ID" value="NZ_JBAKFM010000005.1"/>
</dbReference>
<dbReference type="Gene3D" id="4.10.410.40">
    <property type="match status" value="1"/>
</dbReference>
<reference evidence="2 3" key="1">
    <citation type="submission" date="2024-02" db="EMBL/GenBank/DDBJ databases">
        <title>New especies of Spiribacter isolated from saline water.</title>
        <authorList>
            <person name="Leon M.J."/>
            <person name="De La Haba R."/>
            <person name="Sanchez-Porro C."/>
            <person name="Ventosa A."/>
        </authorList>
    </citation>
    <scope>NUCLEOTIDE SEQUENCE [LARGE SCALE GENOMIC DNA]</scope>
    <source>
        <strain evidence="3">ag22IC6-390</strain>
    </source>
</reference>
<keyword evidence="3" id="KW-1185">Reference proteome</keyword>